<protein>
    <submittedName>
        <fullName evidence="3">Uncharacterized protein</fullName>
    </submittedName>
</protein>
<accession>A0A2H3JVV7</accession>
<sequence>MLPAGCLDLLWLGLELCVAAGALVAQVLLSGVALALPVSGIQAARGGPRATGELEGCRGEKAALAEQLKNKEKRMLLLLQKTSAPSPARPSRRSSASGSCPTRAAAYDLTAQFMFKRPGNGMRMQLYESVRRQQNAVPAD</sequence>
<proteinExistence type="predicted"/>
<dbReference type="EMBL" id="KB468157">
    <property type="protein sequence ID" value="PCH44123.1"/>
    <property type="molecule type" value="Genomic_DNA"/>
</dbReference>
<reference evidence="3 4" key="1">
    <citation type="journal article" date="2012" name="Science">
        <title>The Paleozoic origin of enzymatic lignin decomposition reconstructed from 31 fungal genomes.</title>
        <authorList>
            <person name="Floudas D."/>
            <person name="Binder M."/>
            <person name="Riley R."/>
            <person name="Barry K."/>
            <person name="Blanchette R.A."/>
            <person name="Henrissat B."/>
            <person name="Martinez A.T."/>
            <person name="Otillar R."/>
            <person name="Spatafora J.W."/>
            <person name="Yadav J.S."/>
            <person name="Aerts A."/>
            <person name="Benoit I."/>
            <person name="Boyd A."/>
            <person name="Carlson A."/>
            <person name="Copeland A."/>
            <person name="Coutinho P.M."/>
            <person name="de Vries R.P."/>
            <person name="Ferreira P."/>
            <person name="Findley K."/>
            <person name="Foster B."/>
            <person name="Gaskell J."/>
            <person name="Glotzer D."/>
            <person name="Gorecki P."/>
            <person name="Heitman J."/>
            <person name="Hesse C."/>
            <person name="Hori C."/>
            <person name="Igarashi K."/>
            <person name="Jurgens J.A."/>
            <person name="Kallen N."/>
            <person name="Kersten P."/>
            <person name="Kohler A."/>
            <person name="Kuees U."/>
            <person name="Kumar T.K.A."/>
            <person name="Kuo A."/>
            <person name="LaButti K."/>
            <person name="Larrondo L.F."/>
            <person name="Lindquist E."/>
            <person name="Ling A."/>
            <person name="Lombard V."/>
            <person name="Lucas S."/>
            <person name="Lundell T."/>
            <person name="Martin R."/>
            <person name="McLaughlin D.J."/>
            <person name="Morgenstern I."/>
            <person name="Morin E."/>
            <person name="Murat C."/>
            <person name="Nagy L.G."/>
            <person name="Nolan M."/>
            <person name="Ohm R.A."/>
            <person name="Patyshakuliyeva A."/>
            <person name="Rokas A."/>
            <person name="Ruiz-Duenas F.J."/>
            <person name="Sabat G."/>
            <person name="Salamov A."/>
            <person name="Samejima M."/>
            <person name="Schmutz J."/>
            <person name="Slot J.C."/>
            <person name="St John F."/>
            <person name="Stenlid J."/>
            <person name="Sun H."/>
            <person name="Sun S."/>
            <person name="Syed K."/>
            <person name="Tsang A."/>
            <person name="Wiebenga A."/>
            <person name="Young D."/>
            <person name="Pisabarro A."/>
            <person name="Eastwood D.C."/>
            <person name="Martin F."/>
            <person name="Cullen D."/>
            <person name="Grigoriev I.V."/>
            <person name="Hibbett D.S."/>
        </authorList>
    </citation>
    <scope>NUCLEOTIDE SEQUENCE [LARGE SCALE GENOMIC DNA]</scope>
    <source>
        <strain evidence="3 4">MD-104</strain>
    </source>
</reference>
<gene>
    <name evidence="3" type="ORF">WOLCODRAFT_154158</name>
</gene>
<keyword evidence="4" id="KW-1185">Reference proteome</keyword>
<keyword evidence="1" id="KW-0175">Coiled coil</keyword>
<feature type="region of interest" description="Disordered" evidence="2">
    <location>
        <begin position="81"/>
        <end position="101"/>
    </location>
</feature>
<evidence type="ECO:0000256" key="2">
    <source>
        <dbReference type="SAM" id="MobiDB-lite"/>
    </source>
</evidence>
<evidence type="ECO:0000313" key="4">
    <source>
        <dbReference type="Proteomes" id="UP000218811"/>
    </source>
</evidence>
<dbReference type="AlphaFoldDB" id="A0A2H3JVV7"/>
<evidence type="ECO:0000313" key="3">
    <source>
        <dbReference type="EMBL" id="PCH44123.1"/>
    </source>
</evidence>
<evidence type="ECO:0000256" key="1">
    <source>
        <dbReference type="SAM" id="Coils"/>
    </source>
</evidence>
<name>A0A2H3JVV7_WOLCO</name>
<feature type="coiled-coil region" evidence="1">
    <location>
        <begin position="54"/>
        <end position="81"/>
    </location>
</feature>
<dbReference type="Proteomes" id="UP000218811">
    <property type="component" value="Unassembled WGS sequence"/>
</dbReference>
<organism evidence="3 4">
    <name type="scientific">Wolfiporia cocos (strain MD-104)</name>
    <name type="common">Brown rot fungus</name>
    <dbReference type="NCBI Taxonomy" id="742152"/>
    <lineage>
        <taxon>Eukaryota</taxon>
        <taxon>Fungi</taxon>
        <taxon>Dikarya</taxon>
        <taxon>Basidiomycota</taxon>
        <taxon>Agaricomycotina</taxon>
        <taxon>Agaricomycetes</taxon>
        <taxon>Polyporales</taxon>
        <taxon>Phaeolaceae</taxon>
        <taxon>Wolfiporia</taxon>
    </lineage>
</organism>